<reference evidence="1 2" key="1">
    <citation type="journal article" date="2022" name="New Phytol.">
        <title>Ecological generalism drives hyperdiversity of secondary metabolite gene clusters in xylarialean endophytes.</title>
        <authorList>
            <person name="Franco M.E.E."/>
            <person name="Wisecaver J.H."/>
            <person name="Arnold A.E."/>
            <person name="Ju Y.M."/>
            <person name="Slot J.C."/>
            <person name="Ahrendt S."/>
            <person name="Moore L.P."/>
            <person name="Eastman K.E."/>
            <person name="Scott K."/>
            <person name="Konkel Z."/>
            <person name="Mondo S.J."/>
            <person name="Kuo A."/>
            <person name="Hayes R.D."/>
            <person name="Haridas S."/>
            <person name="Andreopoulos B."/>
            <person name="Riley R."/>
            <person name="LaButti K."/>
            <person name="Pangilinan J."/>
            <person name="Lipzen A."/>
            <person name="Amirebrahimi M."/>
            <person name="Yan J."/>
            <person name="Adam C."/>
            <person name="Keymanesh K."/>
            <person name="Ng V."/>
            <person name="Louie K."/>
            <person name="Northen T."/>
            <person name="Drula E."/>
            <person name="Henrissat B."/>
            <person name="Hsieh H.M."/>
            <person name="Youens-Clark K."/>
            <person name="Lutzoni F."/>
            <person name="Miadlikowska J."/>
            <person name="Eastwood D.C."/>
            <person name="Hamelin R.C."/>
            <person name="Grigoriev I.V."/>
            <person name="U'Ren J.M."/>
        </authorList>
    </citation>
    <scope>NUCLEOTIDE SEQUENCE [LARGE SCALE GENOMIC DNA]</scope>
    <source>
        <strain evidence="1 2">ER1909</strain>
    </source>
</reference>
<protein>
    <submittedName>
        <fullName evidence="1">Alpha/beta-hydrolase</fullName>
    </submittedName>
</protein>
<gene>
    <name evidence="1" type="ORF">F4821DRAFT_249801</name>
</gene>
<name>A0ACC0CLI8_9PEZI</name>
<comment type="caution">
    <text evidence="1">The sequence shown here is derived from an EMBL/GenBank/DDBJ whole genome shotgun (WGS) entry which is preliminary data.</text>
</comment>
<dbReference type="EMBL" id="MU394403">
    <property type="protein sequence ID" value="KAI6081221.1"/>
    <property type="molecule type" value="Genomic_DNA"/>
</dbReference>
<evidence type="ECO:0000313" key="1">
    <source>
        <dbReference type="EMBL" id="KAI6081221.1"/>
    </source>
</evidence>
<accession>A0ACC0CLI8</accession>
<proteinExistence type="predicted"/>
<evidence type="ECO:0000313" key="2">
    <source>
        <dbReference type="Proteomes" id="UP001497680"/>
    </source>
</evidence>
<sequence length="356" mass="38244">MKPFSCAFISALALSAIATPVPETLRLNDRDVVTEDELSTLRFFAQYAGASYCNSEASVGSVINCTENVCPDVTAAGAKVLTTFSGEITDVQGFVSADDTNQLIVVSIKGSESVRNWIADLSFIAVPCDLVDNCLVHVGFLTAYNEIAEALLAGVANATAAYPNYKTIFTGHSLGGAVNTLAAGYARKQGFAVDVYSYGSPRVGNDEFVSFITDQPGLESRVTHLDDPVPRLPPIVLGYRHTSPEYWLSDGEANTTTYTAADVKVCDGFANVDCNGGTTGLDGDAHVYYFEHISGCGQSGISFKKRDVTTRDVTKRNVTKDMATKEPEDISDADLEAKLDDWVAQDRAYVSTLTRK</sequence>
<keyword evidence="2" id="KW-1185">Reference proteome</keyword>
<organism evidence="1 2">
    <name type="scientific">Hypoxylon rubiginosum</name>
    <dbReference type="NCBI Taxonomy" id="110542"/>
    <lineage>
        <taxon>Eukaryota</taxon>
        <taxon>Fungi</taxon>
        <taxon>Dikarya</taxon>
        <taxon>Ascomycota</taxon>
        <taxon>Pezizomycotina</taxon>
        <taxon>Sordariomycetes</taxon>
        <taxon>Xylariomycetidae</taxon>
        <taxon>Xylariales</taxon>
        <taxon>Hypoxylaceae</taxon>
        <taxon>Hypoxylon</taxon>
    </lineage>
</organism>
<dbReference type="Proteomes" id="UP001497680">
    <property type="component" value="Unassembled WGS sequence"/>
</dbReference>